<dbReference type="EMBL" id="KC246774">
    <property type="protein sequence ID" value="AHF23773.1"/>
    <property type="molecule type" value="Genomic_DNA"/>
</dbReference>
<reference evidence="2" key="1">
    <citation type="journal article" date="2013" name="PLoS ONE">
        <title>Metagenomic insights into the carbohydrate-active enzymes carried by the microorganisms adhering to solid digesta in the rumen of cows.</title>
        <authorList>
            <person name="Wang L."/>
            <person name="Hatem A."/>
            <person name="Catalyurek U.V."/>
            <person name="Morrison M."/>
            <person name="Yu Z."/>
        </authorList>
    </citation>
    <scope>NUCLEOTIDE SEQUENCE</scope>
</reference>
<dbReference type="CDD" id="cd02028">
    <property type="entry name" value="UMPK_like"/>
    <property type="match status" value="1"/>
</dbReference>
<name>W0FGL5_9BACT</name>
<dbReference type="SUPFAM" id="SSF55186">
    <property type="entry name" value="ThrRS/AlaRS common domain"/>
    <property type="match status" value="1"/>
</dbReference>
<keyword evidence="2" id="KW-0418">Kinase</keyword>
<dbReference type="Gene3D" id="3.30.980.10">
    <property type="entry name" value="Threonyl-trna Synthetase, Chain A, domain 2"/>
    <property type="match status" value="1"/>
</dbReference>
<dbReference type="PANTHER" id="PTHR10285">
    <property type="entry name" value="URIDINE KINASE"/>
    <property type="match status" value="1"/>
</dbReference>
<evidence type="ECO:0000259" key="1">
    <source>
        <dbReference type="Pfam" id="PF00485"/>
    </source>
</evidence>
<evidence type="ECO:0000313" key="2">
    <source>
        <dbReference type="EMBL" id="AHF23773.1"/>
    </source>
</evidence>
<dbReference type="GO" id="GO:0016301">
    <property type="term" value="F:kinase activity"/>
    <property type="evidence" value="ECO:0007669"/>
    <property type="project" value="UniProtKB-KW"/>
</dbReference>
<dbReference type="SUPFAM" id="SSF52540">
    <property type="entry name" value="P-loop containing nucleoside triphosphate hydrolases"/>
    <property type="match status" value="1"/>
</dbReference>
<feature type="domain" description="Phosphoribulokinase/uridine kinase" evidence="1">
    <location>
        <begin position="282"/>
        <end position="478"/>
    </location>
</feature>
<dbReference type="InterPro" id="IPR018163">
    <property type="entry name" value="Thr/Ala-tRNA-synth_IIc_edit"/>
</dbReference>
<dbReference type="InterPro" id="IPR027417">
    <property type="entry name" value="P-loop_NTPase"/>
</dbReference>
<dbReference type="GO" id="GO:0005524">
    <property type="term" value="F:ATP binding"/>
    <property type="evidence" value="ECO:0007669"/>
    <property type="project" value="InterPro"/>
</dbReference>
<keyword evidence="2" id="KW-0808">Transferase</keyword>
<dbReference type="InterPro" id="IPR006083">
    <property type="entry name" value="PRK/URK"/>
</dbReference>
<proteinExistence type="predicted"/>
<dbReference type="Gene3D" id="3.40.50.300">
    <property type="entry name" value="P-loop containing nucleotide triphosphate hydrolases"/>
    <property type="match status" value="1"/>
</dbReference>
<accession>W0FGL5</accession>
<protein>
    <submittedName>
        <fullName evidence="2">Phosphoribulokinase/uridine kinase</fullName>
    </submittedName>
</protein>
<dbReference type="Pfam" id="PF00485">
    <property type="entry name" value="PRK"/>
    <property type="match status" value="1"/>
</dbReference>
<sequence>MLIRSIDNQKEFPEGTTVQACLTGLDNFPVGTLAALSGGIVRELNEPIRTDCTLIPLTLEHEEGRRVYERSLRFVMLLALRHLYPYQQVRIEYSVGYGVFVRLPGITLHRQDIVRIENEMRRLVELNLAFTRKQWTREDAIRYFEEEKQPDKVDLLRHRPVPYINMYCIDGMWEYFYGAMTVSTGYVPVFTLFELRGGFVLQLPAGSDFDHAAPYIYRPKHLEVFNQSAEWCQILGVTNVTDVTRMIEEGRLRNFIRVNEALHEAALDGIAKKIHEQNKHIVLVAGPSSSGKTTFSGRLAVHLQMYGHPSRRISMDDFFINREDLPLQIDGTRDFETIDALDIKLLAETLNALLNGEEVFMPEYDFETGEKDYLTSPTSLVPGEIIILEGIHGLNPQVCEMLPADEIYKVFVSALTCLNLDDHNRIRTTDVRLLRRIVRDQQFRAYPAEKTLEIWPSVRRGEEKYIFTYQENADSMFNTALHYELPILKHYAYQMLKEVPSDSPNYLLARRLIKTLNYLPDVDPQLFNEIPPLSLLREFIGGCTFDEED</sequence>
<dbReference type="AlphaFoldDB" id="W0FGL5"/>
<organism evidence="2">
    <name type="scientific">uncultured bacterium Contig1549a</name>
    <dbReference type="NCBI Taxonomy" id="1393453"/>
    <lineage>
        <taxon>Bacteria</taxon>
        <taxon>environmental samples</taxon>
    </lineage>
</organism>